<sequence length="101" mass="11096">MNVYVCKKSTITAKLLPCNASWISLKLFKKKKKKKIIPPRVIKSQKSENVDCSSRRMVTAFPLTASACLSQSLSSPNWSEADGTKATHLFPASHASVVCVK</sequence>
<dbReference type="EMBL" id="JAHRIP010037833">
    <property type="protein sequence ID" value="MEQ2294530.1"/>
    <property type="molecule type" value="Genomic_DNA"/>
</dbReference>
<organism evidence="1 2">
    <name type="scientific">Ameca splendens</name>
    <dbReference type="NCBI Taxonomy" id="208324"/>
    <lineage>
        <taxon>Eukaryota</taxon>
        <taxon>Metazoa</taxon>
        <taxon>Chordata</taxon>
        <taxon>Craniata</taxon>
        <taxon>Vertebrata</taxon>
        <taxon>Euteleostomi</taxon>
        <taxon>Actinopterygii</taxon>
        <taxon>Neopterygii</taxon>
        <taxon>Teleostei</taxon>
        <taxon>Neoteleostei</taxon>
        <taxon>Acanthomorphata</taxon>
        <taxon>Ovalentaria</taxon>
        <taxon>Atherinomorphae</taxon>
        <taxon>Cyprinodontiformes</taxon>
        <taxon>Goodeidae</taxon>
        <taxon>Ameca</taxon>
    </lineage>
</organism>
<protein>
    <submittedName>
        <fullName evidence="1">Uncharacterized protein</fullName>
    </submittedName>
</protein>
<accession>A0ABV0YM71</accession>
<reference evidence="1 2" key="1">
    <citation type="submission" date="2021-06" db="EMBL/GenBank/DDBJ databases">
        <authorList>
            <person name="Palmer J.M."/>
        </authorList>
    </citation>
    <scope>NUCLEOTIDE SEQUENCE [LARGE SCALE GENOMIC DNA]</scope>
    <source>
        <strain evidence="1 2">AS_MEX2019</strain>
        <tissue evidence="1">Muscle</tissue>
    </source>
</reference>
<evidence type="ECO:0000313" key="2">
    <source>
        <dbReference type="Proteomes" id="UP001469553"/>
    </source>
</evidence>
<keyword evidence="2" id="KW-1185">Reference proteome</keyword>
<gene>
    <name evidence="1" type="ORF">AMECASPLE_004880</name>
</gene>
<proteinExistence type="predicted"/>
<dbReference type="Proteomes" id="UP001469553">
    <property type="component" value="Unassembled WGS sequence"/>
</dbReference>
<evidence type="ECO:0000313" key="1">
    <source>
        <dbReference type="EMBL" id="MEQ2294530.1"/>
    </source>
</evidence>
<name>A0ABV0YM71_9TELE</name>
<comment type="caution">
    <text evidence="1">The sequence shown here is derived from an EMBL/GenBank/DDBJ whole genome shotgun (WGS) entry which is preliminary data.</text>
</comment>